<dbReference type="InterPro" id="IPR043129">
    <property type="entry name" value="ATPase_NBD"/>
</dbReference>
<name>A0A917SN85_9ACTN</name>
<reference evidence="3" key="2">
    <citation type="submission" date="2020-09" db="EMBL/GenBank/DDBJ databases">
        <authorList>
            <person name="Sun Q."/>
            <person name="Zhou Y."/>
        </authorList>
    </citation>
    <scope>NUCLEOTIDE SEQUENCE</scope>
    <source>
        <strain evidence="3">CGMCC 4.7308</strain>
    </source>
</reference>
<dbReference type="InterPro" id="IPR049874">
    <property type="entry name" value="ROK_cs"/>
</dbReference>
<accession>A0A917SN85</accession>
<feature type="region of interest" description="Disordered" evidence="2">
    <location>
        <begin position="1"/>
        <end position="37"/>
    </location>
</feature>
<feature type="compositionally biased region" description="Low complexity" evidence="2">
    <location>
        <begin position="1"/>
        <end position="19"/>
    </location>
</feature>
<dbReference type="Pfam" id="PF00480">
    <property type="entry name" value="ROK"/>
    <property type="match status" value="1"/>
</dbReference>
<organism evidence="3 4">
    <name type="scientific">Nakamurella endophytica</name>
    <dbReference type="NCBI Taxonomy" id="1748367"/>
    <lineage>
        <taxon>Bacteria</taxon>
        <taxon>Bacillati</taxon>
        <taxon>Actinomycetota</taxon>
        <taxon>Actinomycetes</taxon>
        <taxon>Nakamurellales</taxon>
        <taxon>Nakamurellaceae</taxon>
        <taxon>Nakamurella</taxon>
    </lineage>
</organism>
<evidence type="ECO:0000313" key="4">
    <source>
        <dbReference type="Proteomes" id="UP000655208"/>
    </source>
</evidence>
<dbReference type="AlphaFoldDB" id="A0A917SN85"/>
<protein>
    <recommendedName>
        <fullName evidence="5">ROK family protein</fullName>
    </recommendedName>
</protein>
<dbReference type="InterPro" id="IPR000600">
    <property type="entry name" value="ROK"/>
</dbReference>
<dbReference type="Gene3D" id="3.30.420.40">
    <property type="match status" value="2"/>
</dbReference>
<comment type="caution">
    <text evidence="3">The sequence shown here is derived from an EMBL/GenBank/DDBJ whole genome shotgun (WGS) entry which is preliminary data.</text>
</comment>
<evidence type="ECO:0000313" key="3">
    <source>
        <dbReference type="EMBL" id="GGL87113.1"/>
    </source>
</evidence>
<dbReference type="PANTHER" id="PTHR18964:SF169">
    <property type="entry name" value="N-ACETYLMANNOSAMINE KINASE"/>
    <property type="match status" value="1"/>
</dbReference>
<comment type="similarity">
    <text evidence="1">Belongs to the ROK (NagC/XylR) family.</text>
</comment>
<evidence type="ECO:0000256" key="2">
    <source>
        <dbReference type="SAM" id="MobiDB-lite"/>
    </source>
</evidence>
<evidence type="ECO:0000256" key="1">
    <source>
        <dbReference type="ARBA" id="ARBA00006479"/>
    </source>
</evidence>
<dbReference type="EMBL" id="BMNA01000001">
    <property type="protein sequence ID" value="GGL87113.1"/>
    <property type="molecule type" value="Genomic_DNA"/>
</dbReference>
<proteinExistence type="inferred from homology"/>
<gene>
    <name evidence="3" type="ORF">GCM10011594_03380</name>
</gene>
<keyword evidence="4" id="KW-1185">Reference proteome</keyword>
<dbReference type="Proteomes" id="UP000655208">
    <property type="component" value="Unassembled WGS sequence"/>
</dbReference>
<dbReference type="SUPFAM" id="SSF53067">
    <property type="entry name" value="Actin-like ATPase domain"/>
    <property type="match status" value="1"/>
</dbReference>
<evidence type="ECO:0008006" key="5">
    <source>
        <dbReference type="Google" id="ProtNLM"/>
    </source>
</evidence>
<reference evidence="3" key="1">
    <citation type="journal article" date="2014" name="Int. J. Syst. Evol. Microbiol.">
        <title>Complete genome sequence of Corynebacterium casei LMG S-19264T (=DSM 44701T), isolated from a smear-ripened cheese.</title>
        <authorList>
            <consortium name="US DOE Joint Genome Institute (JGI-PGF)"/>
            <person name="Walter F."/>
            <person name="Albersmeier A."/>
            <person name="Kalinowski J."/>
            <person name="Ruckert C."/>
        </authorList>
    </citation>
    <scope>NUCLEOTIDE SEQUENCE</scope>
    <source>
        <strain evidence="3">CGMCC 4.7308</strain>
    </source>
</reference>
<dbReference type="PROSITE" id="PS01125">
    <property type="entry name" value="ROK"/>
    <property type="match status" value="1"/>
</dbReference>
<sequence>MRGPAAPAVPHNPGVAAAPAPAPDPGPDPGSVRHGTGTDWSRRALAVDIGGTKFAAAVVTELGEIVASRRMPTPRSRDGDVLFAALTEAVDAVLHAVGLEPHEAAVLPAVGVATAAPLDLGAGTVSPVNIPGWRDFPLRDRLVERYGCEVRMLGDAVAVAVGEHWRGAARGRRNVLGMVVSTGVGGGVVVDGRVVAGTTGNAGHIGHVSVDPFGPACVCGGTGCLEAVASGTSITRWAREHGLADGDAAAGAAGVADAALRGDPIALATFRRAGEAIGLAVAGAVTLLDLDVVVIGGGVALAGPVLFDPIADGYARYAALGYASSPRVVPALLGGDAGLIGAAGAVLRADAYWPHGR</sequence>
<dbReference type="PANTHER" id="PTHR18964">
    <property type="entry name" value="ROK (REPRESSOR, ORF, KINASE) FAMILY"/>
    <property type="match status" value="1"/>
</dbReference>